<dbReference type="InterPro" id="IPR011006">
    <property type="entry name" value="CheY-like_superfamily"/>
</dbReference>
<keyword evidence="1 3" id="KW-0597">Phosphoprotein</keyword>
<accession>A0A9Y2AH06</accession>
<dbReference type="Gene3D" id="3.40.50.2300">
    <property type="match status" value="1"/>
</dbReference>
<dbReference type="RefSeq" id="WP_147669770.1">
    <property type="nucleotide sequence ID" value="NZ_CP120678.1"/>
</dbReference>
<dbReference type="PANTHER" id="PTHR45339">
    <property type="entry name" value="HYBRID SIGNAL TRANSDUCTION HISTIDINE KINASE J"/>
    <property type="match status" value="1"/>
</dbReference>
<evidence type="ECO:0000313" key="6">
    <source>
        <dbReference type="Proteomes" id="UP001243623"/>
    </source>
</evidence>
<dbReference type="AlphaFoldDB" id="A0A9Y2AH06"/>
<dbReference type="Proteomes" id="UP001243623">
    <property type="component" value="Chromosome"/>
</dbReference>
<sequence>MKILLAEDDLISRKVISKMLGKYGECDITVDGMEALDAFLLALKEKNPYDLICLDIMMPKVDGVRVLKTIRALEKQQNIPSEKKAKVIMTTALSDKEYVNKAFEIGCEAYATKPLDAEKLKEVLQKLELIHV</sequence>
<dbReference type="InterPro" id="IPR001789">
    <property type="entry name" value="Sig_transdc_resp-reg_receiver"/>
</dbReference>
<dbReference type="Pfam" id="PF00072">
    <property type="entry name" value="Response_reg"/>
    <property type="match status" value="1"/>
</dbReference>
<dbReference type="SMART" id="SM00448">
    <property type="entry name" value="REC"/>
    <property type="match status" value="1"/>
</dbReference>
<evidence type="ECO:0000259" key="4">
    <source>
        <dbReference type="PROSITE" id="PS50110"/>
    </source>
</evidence>
<gene>
    <name evidence="5" type="ORF">P3F81_08290</name>
</gene>
<dbReference type="KEGG" id="sgbi:P3F81_08290"/>
<name>A0A9Y2AH06_9FIRM</name>
<evidence type="ECO:0000256" key="2">
    <source>
        <dbReference type="ARBA" id="ARBA00023012"/>
    </source>
</evidence>
<keyword evidence="6" id="KW-1185">Reference proteome</keyword>
<feature type="domain" description="Response regulatory" evidence="4">
    <location>
        <begin position="2"/>
        <end position="128"/>
    </location>
</feature>
<dbReference type="PROSITE" id="PS50110">
    <property type="entry name" value="RESPONSE_REGULATORY"/>
    <property type="match status" value="1"/>
</dbReference>
<dbReference type="SUPFAM" id="SSF52172">
    <property type="entry name" value="CheY-like"/>
    <property type="match status" value="1"/>
</dbReference>
<evidence type="ECO:0000256" key="1">
    <source>
        <dbReference type="ARBA" id="ARBA00022553"/>
    </source>
</evidence>
<evidence type="ECO:0000256" key="3">
    <source>
        <dbReference type="PROSITE-ProRule" id="PRU00169"/>
    </source>
</evidence>
<keyword evidence="2" id="KW-0902">Two-component regulatory system</keyword>
<feature type="modified residue" description="4-aspartylphosphate" evidence="3">
    <location>
        <position position="55"/>
    </location>
</feature>
<evidence type="ECO:0000313" key="5">
    <source>
        <dbReference type="EMBL" id="WIW69914.1"/>
    </source>
</evidence>
<protein>
    <submittedName>
        <fullName evidence="5">Response regulator</fullName>
    </submittedName>
</protein>
<dbReference type="CDD" id="cd17546">
    <property type="entry name" value="REC_hyHK_CKI1_RcsC-like"/>
    <property type="match status" value="1"/>
</dbReference>
<dbReference type="EMBL" id="CP120678">
    <property type="protein sequence ID" value="WIW69914.1"/>
    <property type="molecule type" value="Genomic_DNA"/>
</dbReference>
<reference evidence="5" key="1">
    <citation type="submission" date="2023-03" db="EMBL/GenBank/DDBJ databases">
        <title>Selenobaculum gbiensis gen. nov. sp. nov., a new bacterium isolated from the gut microbiota of IBD patient.</title>
        <authorList>
            <person name="Yeo S."/>
            <person name="Park H."/>
            <person name="Huh C.S."/>
        </authorList>
    </citation>
    <scope>NUCLEOTIDE SEQUENCE</scope>
    <source>
        <strain evidence="5">ICN-92133</strain>
    </source>
</reference>
<dbReference type="GO" id="GO:0000160">
    <property type="term" value="P:phosphorelay signal transduction system"/>
    <property type="evidence" value="ECO:0007669"/>
    <property type="project" value="UniProtKB-KW"/>
</dbReference>
<organism evidence="5 6">
    <name type="scientific">Selenobaculum gibii</name>
    <dbReference type="NCBI Taxonomy" id="3054208"/>
    <lineage>
        <taxon>Bacteria</taxon>
        <taxon>Bacillati</taxon>
        <taxon>Bacillota</taxon>
        <taxon>Negativicutes</taxon>
        <taxon>Selenomonadales</taxon>
        <taxon>Selenomonadaceae</taxon>
        <taxon>Selenobaculum</taxon>
    </lineage>
</organism>
<proteinExistence type="predicted"/>
<dbReference type="PANTHER" id="PTHR45339:SF1">
    <property type="entry name" value="HYBRID SIGNAL TRANSDUCTION HISTIDINE KINASE J"/>
    <property type="match status" value="1"/>
</dbReference>